<evidence type="ECO:0000313" key="1">
    <source>
        <dbReference type="EMBL" id="RKQ67975.1"/>
    </source>
</evidence>
<name>A0A420WAH1_9PROT</name>
<dbReference type="OrthoDB" id="8480136at2"/>
<comment type="caution">
    <text evidence="1">The sequence shown here is derived from an EMBL/GenBank/DDBJ whole genome shotgun (WGS) entry which is preliminary data.</text>
</comment>
<sequence>MLPQTEEQLAKAALCKAPEDIYSVSARELISRHCRSFLDAMRATPTELLFSEDLQKKLENAGTAYSGAVQKVAIAQVSGTKNRDVAGRIKEIFALCDGVRNRTLEAVTAIPVDPLDPKRLKEQLSLLPAEGEQRLFRLNLMLARALLKEKGWDEKTGLLLTLCEADPPAADMVALDVALSEIIRLPAGLDTIIGKQGKTVGERIALLSKLASGKADDPAPVPSDPPLAQRLMNLQARAAQPNVTAGLQAQMLAAVTGTYPMTDGTTADELRATLDVAQRVRLKNGQFLGGETTEAALARRLSRLVNDQNIHDLMVGAPRLAERLQRCLDLYRKMIGPQNYDFLKKYIDYLLQERTVASDVAPKSASVPERLRGLTELHTILMGAPLPSVFRGKLQLRMEEIQNNLLDESGILDRIVKRGSNSAEKALPLIDLCCNDTLIKGSNLRRVRELAQRHIKQPDFLPSILAAATDDADRVKRMQDLHDRLIEAGLASD</sequence>
<reference evidence="1 2" key="1">
    <citation type="submission" date="2018-10" db="EMBL/GenBank/DDBJ databases">
        <title>Comparative analysis of microorganisms from saline springs in Andes Mountain Range, Colombia.</title>
        <authorList>
            <person name="Rubin E."/>
        </authorList>
    </citation>
    <scope>NUCLEOTIDE SEQUENCE [LARGE SCALE GENOMIC DNA]</scope>
    <source>
        <strain evidence="1 2">USBA 36</strain>
    </source>
</reference>
<proteinExistence type="predicted"/>
<gene>
    <name evidence="1" type="ORF">BCL74_3637</name>
</gene>
<dbReference type="RefSeq" id="WP_121222199.1">
    <property type="nucleotide sequence ID" value="NZ_RBIG01000005.1"/>
</dbReference>
<evidence type="ECO:0000313" key="2">
    <source>
        <dbReference type="Proteomes" id="UP000277424"/>
    </source>
</evidence>
<protein>
    <submittedName>
        <fullName evidence="1">Uncharacterized protein</fullName>
    </submittedName>
</protein>
<dbReference type="EMBL" id="RBIG01000005">
    <property type="protein sequence ID" value="RKQ67975.1"/>
    <property type="molecule type" value="Genomic_DNA"/>
</dbReference>
<organism evidence="1 2">
    <name type="scientific">Oceanibaculum indicum</name>
    <dbReference type="NCBI Taxonomy" id="526216"/>
    <lineage>
        <taxon>Bacteria</taxon>
        <taxon>Pseudomonadati</taxon>
        <taxon>Pseudomonadota</taxon>
        <taxon>Alphaproteobacteria</taxon>
        <taxon>Rhodospirillales</taxon>
        <taxon>Oceanibaculaceae</taxon>
        <taxon>Oceanibaculum</taxon>
    </lineage>
</organism>
<dbReference type="AlphaFoldDB" id="A0A420WAH1"/>
<accession>A0A420WAH1</accession>
<dbReference type="Proteomes" id="UP000277424">
    <property type="component" value="Unassembled WGS sequence"/>
</dbReference>